<evidence type="ECO:0000313" key="2">
    <source>
        <dbReference type="EMBL" id="KAG7581637.1"/>
    </source>
</evidence>
<name>A0A8T2B349_ARASU</name>
<dbReference type="AlphaFoldDB" id="A0A8T2B349"/>
<dbReference type="EMBL" id="JAEFBJ010000008">
    <property type="protein sequence ID" value="KAG7581637.1"/>
    <property type="molecule type" value="Genomic_DNA"/>
</dbReference>
<feature type="transmembrane region" description="Helical" evidence="1">
    <location>
        <begin position="12"/>
        <end position="36"/>
    </location>
</feature>
<proteinExistence type="predicted"/>
<comment type="caution">
    <text evidence="2">The sequence shown here is derived from an EMBL/GenBank/DDBJ whole genome shotgun (WGS) entry which is preliminary data.</text>
</comment>
<evidence type="ECO:0000313" key="3">
    <source>
        <dbReference type="Proteomes" id="UP000694251"/>
    </source>
</evidence>
<keyword evidence="3" id="KW-1185">Reference proteome</keyword>
<gene>
    <name evidence="2" type="ORF">ISN44_As08g012960</name>
</gene>
<sequence>MMKARSQSISLRGFFVSSFVSSLGIDLFFGCCVVSWRCQVAGVSRRNYNEIATSWCIQMDSIQYSNILDRRLMESPANSKGV</sequence>
<keyword evidence="1" id="KW-1133">Transmembrane helix</keyword>
<keyword evidence="1" id="KW-0472">Membrane</keyword>
<keyword evidence="1" id="KW-0812">Transmembrane</keyword>
<evidence type="ECO:0000256" key="1">
    <source>
        <dbReference type="SAM" id="Phobius"/>
    </source>
</evidence>
<protein>
    <submittedName>
        <fullName evidence="2">Uncharacterized protein</fullName>
    </submittedName>
</protein>
<dbReference type="Proteomes" id="UP000694251">
    <property type="component" value="Chromosome 8"/>
</dbReference>
<accession>A0A8T2B349</accession>
<organism evidence="2 3">
    <name type="scientific">Arabidopsis suecica</name>
    <name type="common">Swedish thale-cress</name>
    <name type="synonym">Cardaminopsis suecica</name>
    <dbReference type="NCBI Taxonomy" id="45249"/>
    <lineage>
        <taxon>Eukaryota</taxon>
        <taxon>Viridiplantae</taxon>
        <taxon>Streptophyta</taxon>
        <taxon>Embryophyta</taxon>
        <taxon>Tracheophyta</taxon>
        <taxon>Spermatophyta</taxon>
        <taxon>Magnoliopsida</taxon>
        <taxon>eudicotyledons</taxon>
        <taxon>Gunneridae</taxon>
        <taxon>Pentapetalae</taxon>
        <taxon>rosids</taxon>
        <taxon>malvids</taxon>
        <taxon>Brassicales</taxon>
        <taxon>Brassicaceae</taxon>
        <taxon>Camelineae</taxon>
        <taxon>Arabidopsis</taxon>
    </lineage>
</organism>
<reference evidence="2 3" key="1">
    <citation type="submission" date="2020-12" db="EMBL/GenBank/DDBJ databases">
        <title>Concerted genomic and epigenomic changes stabilize Arabidopsis allopolyploids.</title>
        <authorList>
            <person name="Chen Z."/>
        </authorList>
    </citation>
    <scope>NUCLEOTIDE SEQUENCE [LARGE SCALE GENOMIC DNA]</scope>
    <source>
        <strain evidence="2">As9502</strain>
        <tissue evidence="2">Leaf</tissue>
    </source>
</reference>